<accession>A0AAD8H786</accession>
<comment type="caution">
    <text evidence="1">The sequence shown here is derived from an EMBL/GenBank/DDBJ whole genome shotgun (WGS) entry which is preliminary data.</text>
</comment>
<organism evidence="1 2">
    <name type="scientific">Heracleum sosnowskyi</name>
    <dbReference type="NCBI Taxonomy" id="360622"/>
    <lineage>
        <taxon>Eukaryota</taxon>
        <taxon>Viridiplantae</taxon>
        <taxon>Streptophyta</taxon>
        <taxon>Embryophyta</taxon>
        <taxon>Tracheophyta</taxon>
        <taxon>Spermatophyta</taxon>
        <taxon>Magnoliopsida</taxon>
        <taxon>eudicotyledons</taxon>
        <taxon>Gunneridae</taxon>
        <taxon>Pentapetalae</taxon>
        <taxon>asterids</taxon>
        <taxon>campanulids</taxon>
        <taxon>Apiales</taxon>
        <taxon>Apiaceae</taxon>
        <taxon>Apioideae</taxon>
        <taxon>apioid superclade</taxon>
        <taxon>Tordylieae</taxon>
        <taxon>Tordyliinae</taxon>
        <taxon>Heracleum</taxon>
    </lineage>
</organism>
<dbReference type="EMBL" id="JAUIZM010000010">
    <property type="protein sequence ID" value="KAK1362512.1"/>
    <property type="molecule type" value="Genomic_DNA"/>
</dbReference>
<dbReference type="Proteomes" id="UP001237642">
    <property type="component" value="Unassembled WGS sequence"/>
</dbReference>
<keyword evidence="2" id="KW-1185">Reference proteome</keyword>
<protein>
    <submittedName>
        <fullName evidence="1">Uncharacterized protein</fullName>
    </submittedName>
</protein>
<reference evidence="1" key="2">
    <citation type="submission" date="2023-05" db="EMBL/GenBank/DDBJ databases">
        <authorList>
            <person name="Schelkunov M.I."/>
        </authorList>
    </citation>
    <scope>NUCLEOTIDE SEQUENCE</scope>
    <source>
        <strain evidence="1">Hsosn_3</strain>
        <tissue evidence="1">Leaf</tissue>
    </source>
</reference>
<name>A0AAD8H786_9APIA</name>
<sequence>MVEGLLSIFHLLPNNKNKITILEDVSGVLKPCRMTLLLDLTLKGTIGEFVRCNADHYSLGRNDTVNYAFDVSRTSMVFEDRGSSLDGYGSYFCFKSPRPDPPLPGAAYRAIVDYRLLCIVLQHSISVQNVRSGYDLDLLYSPDLPFELRAEMALLVEGLAVGGDTSIEEYIICPANDLTEYQDSEAEKEQIKLYGPKAGLSWVAKPVRGQSTIGLVSRHGSLVNQGMPLVDPIVTLFGSV</sequence>
<proteinExistence type="predicted"/>
<evidence type="ECO:0000313" key="2">
    <source>
        <dbReference type="Proteomes" id="UP001237642"/>
    </source>
</evidence>
<dbReference type="AlphaFoldDB" id="A0AAD8H786"/>
<gene>
    <name evidence="1" type="ORF">POM88_046986</name>
</gene>
<reference evidence="1" key="1">
    <citation type="submission" date="2023-02" db="EMBL/GenBank/DDBJ databases">
        <title>Genome of toxic invasive species Heracleum sosnowskyi carries increased number of genes despite the absence of recent whole-genome duplications.</title>
        <authorList>
            <person name="Schelkunov M."/>
            <person name="Shtratnikova V."/>
            <person name="Makarenko M."/>
            <person name="Klepikova A."/>
            <person name="Omelchenko D."/>
            <person name="Novikova G."/>
            <person name="Obukhova E."/>
            <person name="Bogdanov V."/>
            <person name="Penin A."/>
            <person name="Logacheva M."/>
        </authorList>
    </citation>
    <scope>NUCLEOTIDE SEQUENCE</scope>
    <source>
        <strain evidence="1">Hsosn_3</strain>
        <tissue evidence="1">Leaf</tissue>
    </source>
</reference>
<evidence type="ECO:0000313" key="1">
    <source>
        <dbReference type="EMBL" id="KAK1362512.1"/>
    </source>
</evidence>